<reference evidence="9" key="1">
    <citation type="submission" date="2018-05" db="EMBL/GenBank/DDBJ databases">
        <authorList>
            <person name="Lanie J.A."/>
            <person name="Ng W.-L."/>
            <person name="Kazmierczak K.M."/>
            <person name="Andrzejewski T.M."/>
            <person name="Davidsen T.M."/>
            <person name="Wayne K.J."/>
            <person name="Tettelin H."/>
            <person name="Glass J.I."/>
            <person name="Rusch D."/>
            <person name="Podicherti R."/>
            <person name="Tsui H.-C.T."/>
            <person name="Winkler M.E."/>
        </authorList>
    </citation>
    <scope>NUCLEOTIDE SEQUENCE</scope>
</reference>
<protein>
    <recommendedName>
        <fullName evidence="10">Cell division protein FtsL</fullName>
    </recommendedName>
</protein>
<dbReference type="AlphaFoldDB" id="A0A381PS00"/>
<evidence type="ECO:0000256" key="6">
    <source>
        <dbReference type="ARBA" id="ARBA00023136"/>
    </source>
</evidence>
<proteinExistence type="inferred from homology"/>
<dbReference type="NCBIfam" id="TIGR02209">
    <property type="entry name" value="ftsL_broad"/>
    <property type="match status" value="1"/>
</dbReference>
<keyword evidence="7" id="KW-0131">Cell cycle</keyword>
<dbReference type="GO" id="GO:0005886">
    <property type="term" value="C:plasma membrane"/>
    <property type="evidence" value="ECO:0007669"/>
    <property type="project" value="UniProtKB-SubCell"/>
</dbReference>
<sequence length="121" mass="13638">MQSSIRINRRNGRVLGKEITKPPSILQWSGLIRLRSLGLAVLLVAVLSSGLSVVYTAHQNRFAFNGLQELKDQSNELETKWGQLLIEQSTFGLEGRIERKAVNQLQMEVPELSNIVMVQHD</sequence>
<dbReference type="PANTHER" id="PTHR37479">
    <property type="entry name" value="CELL DIVISION PROTEIN FTSL"/>
    <property type="match status" value="1"/>
</dbReference>
<accession>A0A381PS00</accession>
<dbReference type="PANTHER" id="PTHR37479:SF1">
    <property type="entry name" value="CELL DIVISION PROTEIN FTSL"/>
    <property type="match status" value="1"/>
</dbReference>
<evidence type="ECO:0008006" key="10">
    <source>
        <dbReference type="Google" id="ProtNLM"/>
    </source>
</evidence>
<evidence type="ECO:0000256" key="3">
    <source>
        <dbReference type="ARBA" id="ARBA00022618"/>
    </source>
</evidence>
<keyword evidence="6 8" id="KW-0472">Membrane</keyword>
<dbReference type="InterPro" id="IPR011922">
    <property type="entry name" value="Cell_div_FtsL"/>
</dbReference>
<evidence type="ECO:0000256" key="4">
    <source>
        <dbReference type="ARBA" id="ARBA00022692"/>
    </source>
</evidence>
<dbReference type="Pfam" id="PF04999">
    <property type="entry name" value="FtsL"/>
    <property type="match status" value="1"/>
</dbReference>
<evidence type="ECO:0000256" key="5">
    <source>
        <dbReference type="ARBA" id="ARBA00022989"/>
    </source>
</evidence>
<evidence type="ECO:0000256" key="7">
    <source>
        <dbReference type="ARBA" id="ARBA00023306"/>
    </source>
</evidence>
<keyword evidence="4 8" id="KW-0812">Transmembrane</keyword>
<evidence type="ECO:0000256" key="1">
    <source>
        <dbReference type="ARBA" id="ARBA00004401"/>
    </source>
</evidence>
<gene>
    <name evidence="9" type="ORF">METZ01_LOCUS22268</name>
</gene>
<evidence type="ECO:0000256" key="2">
    <source>
        <dbReference type="ARBA" id="ARBA00022475"/>
    </source>
</evidence>
<keyword evidence="5 8" id="KW-1133">Transmembrane helix</keyword>
<dbReference type="HAMAP" id="MF_00910">
    <property type="entry name" value="FtsL"/>
    <property type="match status" value="1"/>
</dbReference>
<feature type="transmembrane region" description="Helical" evidence="8">
    <location>
        <begin position="37"/>
        <end position="57"/>
    </location>
</feature>
<name>A0A381PS00_9ZZZZ</name>
<dbReference type="GO" id="GO:0032153">
    <property type="term" value="C:cell division site"/>
    <property type="evidence" value="ECO:0007669"/>
    <property type="project" value="TreeGrafter"/>
</dbReference>
<dbReference type="EMBL" id="UINC01001061">
    <property type="protein sequence ID" value="SUZ69414.1"/>
    <property type="molecule type" value="Genomic_DNA"/>
</dbReference>
<evidence type="ECO:0000313" key="9">
    <source>
        <dbReference type="EMBL" id="SUZ69414.1"/>
    </source>
</evidence>
<organism evidence="9">
    <name type="scientific">marine metagenome</name>
    <dbReference type="NCBI Taxonomy" id="408172"/>
    <lineage>
        <taxon>unclassified sequences</taxon>
        <taxon>metagenomes</taxon>
        <taxon>ecological metagenomes</taxon>
    </lineage>
</organism>
<evidence type="ECO:0000256" key="8">
    <source>
        <dbReference type="SAM" id="Phobius"/>
    </source>
</evidence>
<comment type="subcellular location">
    <subcellularLocation>
        <location evidence="1">Cell membrane</location>
        <topology evidence="1">Single-pass type II membrane protein</topology>
    </subcellularLocation>
</comment>
<keyword evidence="2" id="KW-1003">Cell membrane</keyword>
<keyword evidence="3" id="KW-0132">Cell division</keyword>
<dbReference type="GO" id="GO:0043093">
    <property type="term" value="P:FtsZ-dependent cytokinesis"/>
    <property type="evidence" value="ECO:0007669"/>
    <property type="project" value="TreeGrafter"/>
</dbReference>